<evidence type="ECO:0000256" key="2">
    <source>
        <dbReference type="ARBA" id="ARBA00022840"/>
    </source>
</evidence>
<dbReference type="STRING" id="35608.A0A2U1PEU7"/>
<sequence length="508" mass="55929">MINRERMLDAWITCAFSSHVPLVSNIVTSYNAQSNARPFQPDAPLTKLSYSRSLSRKNSQRNGTPRALKIFSRPDIGTTNTCSRINRLLFVDHQRYEDLVEHYKRPHTNGGHFDDPIAETNYTCPGSQLNQVRYPFGFSSNCEIPLNCTSNGEILIGEFPIQEINDNNLLVSLPAKCGRAVNALSHLYSDHYAPTSNNAILMQNCTEQVKTCMIPATMLRTNLEIVNCSDGQGGYGNVSCYSSDGNHSAMFIDYGNVTRLGCRFLFSGVASEMIGDNSPAVSLDIQMVRLGWWLKGSCDCSNDADCTNIISPNGRDGYRCTCRNGFVGDGYKASSGCRIVKDHSGCNPSRYFSGHCGGTGRVGVLVGAIDRIKKNCLDEIIDPSLEPNKDAWTISSIHKVAEVAFKCLAFHSEMRPTMTEVAAELEQIRISGEENTTLSLDGSNYSSLSIVNENEMIKEVKNTESDKIGLFDSMNSTNDRNNLLNQDQWLSTSSSPSSNGLHGSSSRM</sequence>
<dbReference type="Gene3D" id="2.10.25.10">
    <property type="entry name" value="Laminin"/>
    <property type="match status" value="1"/>
</dbReference>
<evidence type="ECO:0000313" key="4">
    <source>
        <dbReference type="EMBL" id="PWA84276.1"/>
    </source>
</evidence>
<dbReference type="GO" id="GO:0016301">
    <property type="term" value="F:kinase activity"/>
    <property type="evidence" value="ECO:0007669"/>
    <property type="project" value="TreeGrafter"/>
</dbReference>
<protein>
    <submittedName>
        <fullName evidence="4">Concanavalin A-like lectin/glucanase domain-containing protein</fullName>
    </submittedName>
</protein>
<dbReference type="CDD" id="cd00053">
    <property type="entry name" value="EGF"/>
    <property type="match status" value="1"/>
</dbReference>
<dbReference type="PANTHER" id="PTHR46008">
    <property type="entry name" value="LEAF RUST 10 DISEASE-RESISTANCE LOCUS RECEPTOR-LIKE PROTEIN KINASE-LIKE 1.4"/>
    <property type="match status" value="1"/>
</dbReference>
<dbReference type="PANTHER" id="PTHR46008:SF62">
    <property type="entry name" value="PROTEIN KINASE DOMAIN-CONTAINING PROTEIN"/>
    <property type="match status" value="1"/>
</dbReference>
<feature type="compositionally biased region" description="Low complexity" evidence="3">
    <location>
        <begin position="491"/>
        <end position="508"/>
    </location>
</feature>
<reference evidence="4 5" key="1">
    <citation type="journal article" date="2018" name="Mol. Plant">
        <title>The genome of Artemisia annua provides insight into the evolution of Asteraceae family and artemisinin biosynthesis.</title>
        <authorList>
            <person name="Shen Q."/>
            <person name="Zhang L."/>
            <person name="Liao Z."/>
            <person name="Wang S."/>
            <person name="Yan T."/>
            <person name="Shi P."/>
            <person name="Liu M."/>
            <person name="Fu X."/>
            <person name="Pan Q."/>
            <person name="Wang Y."/>
            <person name="Lv Z."/>
            <person name="Lu X."/>
            <person name="Zhang F."/>
            <person name="Jiang W."/>
            <person name="Ma Y."/>
            <person name="Chen M."/>
            <person name="Hao X."/>
            <person name="Li L."/>
            <person name="Tang Y."/>
            <person name="Lv G."/>
            <person name="Zhou Y."/>
            <person name="Sun X."/>
            <person name="Brodelius P.E."/>
            <person name="Rose J.K.C."/>
            <person name="Tang K."/>
        </authorList>
    </citation>
    <scope>NUCLEOTIDE SEQUENCE [LARGE SCALE GENOMIC DNA]</scope>
    <source>
        <strain evidence="5">cv. Huhao1</strain>
        <tissue evidence="4">Leaf</tissue>
    </source>
</reference>
<dbReference type="Gene3D" id="1.10.510.10">
    <property type="entry name" value="Transferase(Phosphotransferase) domain 1"/>
    <property type="match status" value="1"/>
</dbReference>
<keyword evidence="5" id="KW-1185">Reference proteome</keyword>
<dbReference type="GO" id="GO:0005524">
    <property type="term" value="F:ATP binding"/>
    <property type="evidence" value="ECO:0007669"/>
    <property type="project" value="UniProtKB-KW"/>
</dbReference>
<evidence type="ECO:0000256" key="1">
    <source>
        <dbReference type="ARBA" id="ARBA00022741"/>
    </source>
</evidence>
<gene>
    <name evidence="4" type="ORF">CTI12_AA160370</name>
</gene>
<accession>A0A2U1PEU7</accession>
<keyword evidence="4" id="KW-0430">Lectin</keyword>
<evidence type="ECO:0000313" key="5">
    <source>
        <dbReference type="Proteomes" id="UP000245207"/>
    </source>
</evidence>
<proteinExistence type="predicted"/>
<evidence type="ECO:0000256" key="3">
    <source>
        <dbReference type="SAM" id="MobiDB-lite"/>
    </source>
</evidence>
<dbReference type="Proteomes" id="UP000245207">
    <property type="component" value="Unassembled WGS sequence"/>
</dbReference>
<dbReference type="GO" id="GO:0030246">
    <property type="term" value="F:carbohydrate binding"/>
    <property type="evidence" value="ECO:0007669"/>
    <property type="project" value="UniProtKB-KW"/>
</dbReference>
<feature type="region of interest" description="Disordered" evidence="3">
    <location>
        <begin position="489"/>
        <end position="508"/>
    </location>
</feature>
<organism evidence="4 5">
    <name type="scientific">Artemisia annua</name>
    <name type="common">Sweet wormwood</name>
    <dbReference type="NCBI Taxonomy" id="35608"/>
    <lineage>
        <taxon>Eukaryota</taxon>
        <taxon>Viridiplantae</taxon>
        <taxon>Streptophyta</taxon>
        <taxon>Embryophyta</taxon>
        <taxon>Tracheophyta</taxon>
        <taxon>Spermatophyta</taxon>
        <taxon>Magnoliopsida</taxon>
        <taxon>eudicotyledons</taxon>
        <taxon>Gunneridae</taxon>
        <taxon>Pentapetalae</taxon>
        <taxon>asterids</taxon>
        <taxon>campanulids</taxon>
        <taxon>Asterales</taxon>
        <taxon>Asteraceae</taxon>
        <taxon>Asteroideae</taxon>
        <taxon>Anthemideae</taxon>
        <taxon>Artemisiinae</taxon>
        <taxon>Artemisia</taxon>
    </lineage>
</organism>
<dbReference type="OrthoDB" id="4062651at2759"/>
<dbReference type="EMBL" id="PKPP01001245">
    <property type="protein sequence ID" value="PWA84276.1"/>
    <property type="molecule type" value="Genomic_DNA"/>
</dbReference>
<dbReference type="AlphaFoldDB" id="A0A2U1PEU7"/>
<keyword evidence="2" id="KW-0067">ATP-binding</keyword>
<comment type="caution">
    <text evidence="4">The sequence shown here is derived from an EMBL/GenBank/DDBJ whole genome shotgun (WGS) entry which is preliminary data.</text>
</comment>
<name>A0A2U1PEU7_ARTAN</name>
<keyword evidence="1" id="KW-0547">Nucleotide-binding</keyword>